<organism evidence="2">
    <name type="scientific">viral metagenome</name>
    <dbReference type="NCBI Taxonomy" id="1070528"/>
    <lineage>
        <taxon>unclassified sequences</taxon>
        <taxon>metagenomes</taxon>
        <taxon>organismal metagenomes</taxon>
    </lineage>
</organism>
<protein>
    <recommendedName>
        <fullName evidence="1">Glycosyl transferase family 1 domain-containing protein</fullName>
    </recommendedName>
</protein>
<dbReference type="PANTHER" id="PTHR45947">
    <property type="entry name" value="SULFOQUINOVOSYL TRANSFERASE SQD2"/>
    <property type="match status" value="1"/>
</dbReference>
<dbReference type="SUPFAM" id="SSF53756">
    <property type="entry name" value="UDP-Glycosyltransferase/glycogen phosphorylase"/>
    <property type="match status" value="1"/>
</dbReference>
<dbReference type="Pfam" id="PF00534">
    <property type="entry name" value="Glycos_transf_1"/>
    <property type="match status" value="1"/>
</dbReference>
<dbReference type="InterPro" id="IPR001296">
    <property type="entry name" value="Glyco_trans_1"/>
</dbReference>
<sequence>MSKYKIKYKMNIRLHLLAVPYTITRDEYSHCAFTGKVQRFSPMMRSRGFEVYHYGVETAQSGANVDIEVLSLHEWTELRIDSMMFLNPQMSRIEATNRLNDPTFLNNVIFNWDTPLCKTFNNRLREKLKNNYRGTGTDIVCIPLANSHNIAIKDNNYVVVEYSIGYAGSNKNFRVFESNGWMSRTLGTENKNPQNYWFICSNFYNIDDWKFNANPTPNRVGFLGRIEDVKGCSIIVEIARRFPHVQFVLCGQGDPSKYLCEKNIVYQAPIHGVQRSEYLASLIAVIAPSKFLEPFCSVAVEAQLCGTPVIASDWGGFIDNIEQFKCGLRCHTLADYCYAVQMALDGKFNRQYIRDHAVQMFDMYNVAHNYEYIFKSIMDITNGKNGWYSKDSYIDSLKNFYIKE</sequence>
<proteinExistence type="predicted"/>
<dbReference type="PANTHER" id="PTHR45947:SF3">
    <property type="entry name" value="SULFOQUINOVOSYL TRANSFERASE SQD2"/>
    <property type="match status" value="1"/>
</dbReference>
<name>A0A6C0CZ63_9ZZZZ</name>
<dbReference type="GO" id="GO:0016757">
    <property type="term" value="F:glycosyltransferase activity"/>
    <property type="evidence" value="ECO:0007669"/>
    <property type="project" value="InterPro"/>
</dbReference>
<dbReference type="InterPro" id="IPR050194">
    <property type="entry name" value="Glycosyltransferase_grp1"/>
</dbReference>
<accession>A0A6C0CZ63</accession>
<dbReference type="EMBL" id="MN739513">
    <property type="protein sequence ID" value="QHT09557.1"/>
    <property type="molecule type" value="Genomic_DNA"/>
</dbReference>
<evidence type="ECO:0000259" key="1">
    <source>
        <dbReference type="Pfam" id="PF00534"/>
    </source>
</evidence>
<dbReference type="AlphaFoldDB" id="A0A6C0CZ63"/>
<reference evidence="2" key="1">
    <citation type="journal article" date="2020" name="Nature">
        <title>Giant virus diversity and host interactions through global metagenomics.</title>
        <authorList>
            <person name="Schulz F."/>
            <person name="Roux S."/>
            <person name="Paez-Espino D."/>
            <person name="Jungbluth S."/>
            <person name="Walsh D.A."/>
            <person name="Denef V.J."/>
            <person name="McMahon K.D."/>
            <person name="Konstantinidis K.T."/>
            <person name="Eloe-Fadrosh E.A."/>
            <person name="Kyrpides N.C."/>
            <person name="Woyke T."/>
        </authorList>
    </citation>
    <scope>NUCLEOTIDE SEQUENCE</scope>
    <source>
        <strain evidence="2">GVMAG-M-3300023174-102</strain>
    </source>
</reference>
<evidence type="ECO:0000313" key="2">
    <source>
        <dbReference type="EMBL" id="QHT09557.1"/>
    </source>
</evidence>
<dbReference type="Gene3D" id="3.40.50.2000">
    <property type="entry name" value="Glycogen Phosphorylase B"/>
    <property type="match status" value="1"/>
</dbReference>
<feature type="domain" description="Glycosyl transferase family 1" evidence="1">
    <location>
        <begin position="207"/>
        <end position="330"/>
    </location>
</feature>